<sequence length="253" mass="28751">MLIDFLIRNYIVFANRRLQAEPYPLTFWWQKRERLKRYSGKQNILTPSYRSLKTPGETIPVPELKGLYDGVTLGFWTLDAASMALLWERLVKEKPRVIAECGCGVSTIMFAKYFSLHRPDGVLLSFEQDEKEKQRLDNRLKELGLEKGVHIYYVPVSDPDKGYDFHLKGGPSALPGVEPFDWLVVDGPNGSDNSRYTTVPALQELAKPGAVFFLDDSFRDGEFRILENWSKLPGVTVEGIYPIGKGLATGKFK</sequence>
<dbReference type="EMBL" id="QFFJ01000002">
    <property type="protein sequence ID" value="RBL89707.1"/>
    <property type="molecule type" value="Genomic_DNA"/>
</dbReference>
<dbReference type="Gene3D" id="3.40.50.150">
    <property type="entry name" value="Vaccinia Virus protein VP39"/>
    <property type="match status" value="1"/>
</dbReference>
<name>A0A365XTK6_9BACT</name>
<evidence type="ECO:0008006" key="3">
    <source>
        <dbReference type="Google" id="ProtNLM"/>
    </source>
</evidence>
<proteinExistence type="predicted"/>
<accession>A0A365XTK6</accession>
<dbReference type="Proteomes" id="UP000253410">
    <property type="component" value="Unassembled WGS sequence"/>
</dbReference>
<dbReference type="InterPro" id="IPR029063">
    <property type="entry name" value="SAM-dependent_MTases_sf"/>
</dbReference>
<gene>
    <name evidence="1" type="ORF">DF182_24735</name>
</gene>
<dbReference type="Pfam" id="PF13578">
    <property type="entry name" value="Methyltransf_24"/>
    <property type="match status" value="1"/>
</dbReference>
<dbReference type="RefSeq" id="WP_113618453.1">
    <property type="nucleotide sequence ID" value="NZ_QFFJ01000002.1"/>
</dbReference>
<comment type="caution">
    <text evidence="1">The sequence shown here is derived from an EMBL/GenBank/DDBJ whole genome shotgun (WGS) entry which is preliminary data.</text>
</comment>
<keyword evidence="2" id="KW-1185">Reference proteome</keyword>
<organism evidence="1 2">
    <name type="scientific">Chitinophaga flava</name>
    <dbReference type="NCBI Taxonomy" id="2259036"/>
    <lineage>
        <taxon>Bacteria</taxon>
        <taxon>Pseudomonadati</taxon>
        <taxon>Bacteroidota</taxon>
        <taxon>Chitinophagia</taxon>
        <taxon>Chitinophagales</taxon>
        <taxon>Chitinophagaceae</taxon>
        <taxon>Chitinophaga</taxon>
    </lineage>
</organism>
<evidence type="ECO:0000313" key="2">
    <source>
        <dbReference type="Proteomes" id="UP000253410"/>
    </source>
</evidence>
<dbReference type="OrthoDB" id="9795498at2"/>
<dbReference type="AlphaFoldDB" id="A0A365XTK6"/>
<reference evidence="1 2" key="1">
    <citation type="submission" date="2018-05" db="EMBL/GenBank/DDBJ databases">
        <title>Chitinophaga sp. K3CV102501T nov., isolated from isolated from a monsoon evergreen broad-leaved forest soil.</title>
        <authorList>
            <person name="Lv Y."/>
        </authorList>
    </citation>
    <scope>NUCLEOTIDE SEQUENCE [LARGE SCALE GENOMIC DNA]</scope>
    <source>
        <strain evidence="1 2">GDMCC 1.1325</strain>
    </source>
</reference>
<protein>
    <recommendedName>
        <fullName evidence="3">Class I SAM-dependent methyltransferase</fullName>
    </recommendedName>
</protein>
<dbReference type="SUPFAM" id="SSF53335">
    <property type="entry name" value="S-adenosyl-L-methionine-dependent methyltransferases"/>
    <property type="match status" value="1"/>
</dbReference>
<evidence type="ECO:0000313" key="1">
    <source>
        <dbReference type="EMBL" id="RBL89707.1"/>
    </source>
</evidence>